<dbReference type="EMBL" id="JAEHSL010000007">
    <property type="protein sequence ID" value="MBI6181117.1"/>
    <property type="molecule type" value="Genomic_DNA"/>
</dbReference>
<comment type="caution">
    <text evidence="2">The sequence shown here is derived from an EMBL/GenBank/DDBJ whole genome shotgun (WGS) entry which is preliminary data.</text>
</comment>
<accession>A0ABS0TRZ2</accession>
<proteinExistence type="predicted"/>
<keyword evidence="1" id="KW-1133">Transmembrane helix</keyword>
<name>A0ABS0TRZ2_SERPR</name>
<dbReference type="Proteomes" id="UP000639004">
    <property type="component" value="Unassembled WGS sequence"/>
</dbReference>
<organism evidence="2 3">
    <name type="scientific">Serratia proteamaculans</name>
    <dbReference type="NCBI Taxonomy" id="28151"/>
    <lineage>
        <taxon>Bacteria</taxon>
        <taxon>Pseudomonadati</taxon>
        <taxon>Pseudomonadota</taxon>
        <taxon>Gammaproteobacteria</taxon>
        <taxon>Enterobacterales</taxon>
        <taxon>Yersiniaceae</taxon>
        <taxon>Serratia</taxon>
    </lineage>
</organism>
<keyword evidence="1" id="KW-0812">Transmembrane</keyword>
<evidence type="ECO:0000256" key="1">
    <source>
        <dbReference type="SAM" id="Phobius"/>
    </source>
</evidence>
<evidence type="ECO:0000313" key="3">
    <source>
        <dbReference type="Proteomes" id="UP000639004"/>
    </source>
</evidence>
<keyword evidence="3" id="KW-1185">Reference proteome</keyword>
<dbReference type="RefSeq" id="WP_198642314.1">
    <property type="nucleotide sequence ID" value="NZ_JAEHSL010000007.1"/>
</dbReference>
<protein>
    <submittedName>
        <fullName evidence="2">Uncharacterized protein</fullName>
    </submittedName>
</protein>
<reference evidence="2 3" key="1">
    <citation type="submission" date="2020-12" db="EMBL/GenBank/DDBJ databases">
        <title>Enhanced detection system for hospital associated transmission using whole genome sequencing surveillance.</title>
        <authorList>
            <person name="Harrison L.H."/>
            <person name="Van Tyne D."/>
            <person name="Marsh J.W."/>
            <person name="Griffith M.P."/>
            <person name="Snyder D.J."/>
            <person name="Cooper V.S."/>
            <person name="Mustapha M."/>
        </authorList>
    </citation>
    <scope>NUCLEOTIDE SEQUENCE [LARGE SCALE GENOMIC DNA]</scope>
    <source>
        <strain evidence="2 3">SER00238</strain>
    </source>
</reference>
<evidence type="ECO:0000313" key="2">
    <source>
        <dbReference type="EMBL" id="MBI6181117.1"/>
    </source>
</evidence>
<gene>
    <name evidence="2" type="ORF">JEQ07_12005</name>
</gene>
<keyword evidence="1" id="KW-0472">Membrane</keyword>
<sequence length="54" mass="6073">MSVSKFNRSAGQHVWRVTGDDINNYERSDTSKSEALFYSVILVIGILALGIVWQ</sequence>
<feature type="transmembrane region" description="Helical" evidence="1">
    <location>
        <begin position="35"/>
        <end position="53"/>
    </location>
</feature>